<comment type="similarity">
    <text evidence="3 14">Belongs to the class I-like SAM-binding methyltransferase superfamily. RsmB/NOP family.</text>
</comment>
<evidence type="ECO:0000256" key="9">
    <source>
        <dbReference type="ARBA" id="ARBA00022691"/>
    </source>
</evidence>
<evidence type="ECO:0000256" key="13">
    <source>
        <dbReference type="ARBA" id="ARBA00047283"/>
    </source>
</evidence>
<comment type="caution">
    <text evidence="16">The sequence shown here is derived from an EMBL/GenBank/DDBJ whole genome shotgun (WGS) entry which is preliminary data.</text>
</comment>
<dbReference type="Pfam" id="PF01029">
    <property type="entry name" value="NusB"/>
    <property type="match status" value="1"/>
</dbReference>
<keyword evidence="8 14" id="KW-0808">Transferase</keyword>
<organism evidence="16 17">
    <name type="scientific">Neiella marina</name>
    <dbReference type="NCBI Taxonomy" id="508461"/>
    <lineage>
        <taxon>Bacteria</taxon>
        <taxon>Pseudomonadati</taxon>
        <taxon>Pseudomonadota</taxon>
        <taxon>Gammaproteobacteria</taxon>
        <taxon>Alteromonadales</taxon>
        <taxon>Echinimonadaceae</taxon>
        <taxon>Neiella</taxon>
    </lineage>
</organism>
<evidence type="ECO:0000256" key="5">
    <source>
        <dbReference type="ARBA" id="ARBA00022490"/>
    </source>
</evidence>
<evidence type="ECO:0000256" key="6">
    <source>
        <dbReference type="ARBA" id="ARBA00022552"/>
    </source>
</evidence>
<feature type="active site" description="Nucleophile" evidence="14">
    <location>
        <position position="375"/>
    </location>
</feature>
<feature type="binding site" evidence="14">
    <location>
        <position position="278"/>
    </location>
    <ligand>
        <name>S-adenosyl-L-methionine</name>
        <dbReference type="ChEBI" id="CHEBI:59789"/>
    </ligand>
</feature>
<dbReference type="GO" id="GO:0009383">
    <property type="term" value="F:rRNA (cytosine-C5-)-methyltransferase activity"/>
    <property type="evidence" value="ECO:0007669"/>
    <property type="project" value="TreeGrafter"/>
</dbReference>
<evidence type="ECO:0000259" key="15">
    <source>
        <dbReference type="PROSITE" id="PS51686"/>
    </source>
</evidence>
<dbReference type="SUPFAM" id="SSF53335">
    <property type="entry name" value="S-adenosyl-L-methionine-dependent methyltransferases"/>
    <property type="match status" value="1"/>
</dbReference>
<dbReference type="GO" id="GO:0005829">
    <property type="term" value="C:cytosol"/>
    <property type="evidence" value="ECO:0007669"/>
    <property type="project" value="TreeGrafter"/>
</dbReference>
<dbReference type="InterPro" id="IPR054728">
    <property type="entry name" value="RsmB-like_ferredoxin"/>
</dbReference>
<keyword evidence="5" id="KW-0963">Cytoplasm</keyword>
<feature type="domain" description="SAM-dependent MTase RsmB/NOP-type" evidence="15">
    <location>
        <begin position="164"/>
        <end position="432"/>
    </location>
</feature>
<dbReference type="SUPFAM" id="SSF48013">
    <property type="entry name" value="NusB-like"/>
    <property type="match status" value="1"/>
</dbReference>
<keyword evidence="10 14" id="KW-0694">RNA-binding</keyword>
<keyword evidence="9 14" id="KW-0949">S-adenosyl-L-methionine</keyword>
<evidence type="ECO:0000256" key="2">
    <source>
        <dbReference type="ARBA" id="ARBA00004496"/>
    </source>
</evidence>
<keyword evidence="17" id="KW-1185">Reference proteome</keyword>
<name>A0A8J2UA17_9GAMM</name>
<dbReference type="InterPro" id="IPR048019">
    <property type="entry name" value="RsmB-like_N"/>
</dbReference>
<dbReference type="GO" id="GO:0003723">
    <property type="term" value="F:RNA binding"/>
    <property type="evidence" value="ECO:0007669"/>
    <property type="project" value="UniProtKB-UniRule"/>
</dbReference>
<gene>
    <name evidence="16" type="primary">rsmB</name>
    <name evidence="16" type="ORF">GCM10011369_34560</name>
</gene>
<dbReference type="CDD" id="cd00620">
    <property type="entry name" value="Methyltransferase_Sun"/>
    <property type="match status" value="1"/>
</dbReference>
<evidence type="ECO:0000256" key="11">
    <source>
        <dbReference type="ARBA" id="ARBA00030399"/>
    </source>
</evidence>
<dbReference type="NCBIfam" id="NF011494">
    <property type="entry name" value="PRK14902.1"/>
    <property type="match status" value="1"/>
</dbReference>
<dbReference type="InterPro" id="IPR001678">
    <property type="entry name" value="MeTrfase_RsmB-F_NOP2_dom"/>
</dbReference>
<dbReference type="InterPro" id="IPR035926">
    <property type="entry name" value="NusB-like_sf"/>
</dbReference>
<dbReference type="EC" id="2.1.1.176" evidence="4"/>
<dbReference type="AlphaFoldDB" id="A0A8J2UA17"/>
<evidence type="ECO:0000256" key="10">
    <source>
        <dbReference type="ARBA" id="ARBA00022884"/>
    </source>
</evidence>
<evidence type="ECO:0000256" key="1">
    <source>
        <dbReference type="ARBA" id="ARBA00002724"/>
    </source>
</evidence>
<dbReference type="InterPro" id="IPR004573">
    <property type="entry name" value="rRNA_ssu_MeTfrase_B"/>
</dbReference>
<evidence type="ECO:0000256" key="14">
    <source>
        <dbReference type="PROSITE-ProRule" id="PRU01023"/>
    </source>
</evidence>
<dbReference type="Pfam" id="PF01189">
    <property type="entry name" value="Methyltr_RsmB-F"/>
    <property type="match status" value="1"/>
</dbReference>
<dbReference type="InterPro" id="IPR049560">
    <property type="entry name" value="MeTrfase_RsmB-F_NOP2_cat"/>
</dbReference>
<feature type="binding site" evidence="14">
    <location>
        <position position="304"/>
    </location>
    <ligand>
        <name>S-adenosyl-L-methionine</name>
        <dbReference type="ChEBI" id="CHEBI:59789"/>
    </ligand>
</feature>
<evidence type="ECO:0000256" key="12">
    <source>
        <dbReference type="ARBA" id="ARBA00031088"/>
    </source>
</evidence>
<proteinExistence type="inferred from homology"/>
<keyword evidence="6" id="KW-0698">rRNA processing</keyword>
<comment type="subcellular location">
    <subcellularLocation>
        <location evidence="2">Cytoplasm</location>
    </subcellularLocation>
</comment>
<dbReference type="PROSITE" id="PS51686">
    <property type="entry name" value="SAM_MT_RSMB_NOP"/>
    <property type="match status" value="1"/>
</dbReference>
<dbReference type="EMBL" id="BMDX01000028">
    <property type="protein sequence ID" value="GGA89474.1"/>
    <property type="molecule type" value="Genomic_DNA"/>
</dbReference>
<reference evidence="17" key="1">
    <citation type="journal article" date="2019" name="Int. J. Syst. Evol. Microbiol.">
        <title>The Global Catalogue of Microorganisms (GCM) 10K type strain sequencing project: providing services to taxonomists for standard genome sequencing and annotation.</title>
        <authorList>
            <consortium name="The Broad Institute Genomics Platform"/>
            <consortium name="The Broad Institute Genome Sequencing Center for Infectious Disease"/>
            <person name="Wu L."/>
            <person name="Ma J."/>
        </authorList>
    </citation>
    <scope>NUCLEOTIDE SEQUENCE [LARGE SCALE GENOMIC DNA]</scope>
    <source>
        <strain evidence="17">CGMCC 1.10130</strain>
    </source>
</reference>
<comment type="function">
    <text evidence="1">Specifically methylates the cytosine at position 967 (m5C967) of 16S rRNA.</text>
</comment>
<dbReference type="CDD" id="cd02440">
    <property type="entry name" value="AdoMet_MTases"/>
    <property type="match status" value="1"/>
</dbReference>
<dbReference type="NCBIfam" id="NF008149">
    <property type="entry name" value="PRK10901.1"/>
    <property type="match status" value="1"/>
</dbReference>
<evidence type="ECO:0000256" key="7">
    <source>
        <dbReference type="ARBA" id="ARBA00022603"/>
    </source>
</evidence>
<accession>A0A8J2UA17</accession>
<dbReference type="PANTHER" id="PTHR22807">
    <property type="entry name" value="NOP2 YEAST -RELATED NOL1/NOP2/FMU SUN DOMAIN-CONTAINING"/>
    <property type="match status" value="1"/>
</dbReference>
<dbReference type="Proteomes" id="UP000619743">
    <property type="component" value="Unassembled WGS sequence"/>
</dbReference>
<evidence type="ECO:0000313" key="16">
    <source>
        <dbReference type="EMBL" id="GGA89474.1"/>
    </source>
</evidence>
<dbReference type="Gene3D" id="1.10.287.730">
    <property type="entry name" value="Helix hairpin bin"/>
    <property type="match status" value="1"/>
</dbReference>
<evidence type="ECO:0000313" key="17">
    <source>
        <dbReference type="Proteomes" id="UP000619743"/>
    </source>
</evidence>
<dbReference type="InterPro" id="IPR006027">
    <property type="entry name" value="NusB_RsmB_TIM44"/>
</dbReference>
<dbReference type="PANTHER" id="PTHR22807:SF61">
    <property type="entry name" value="NOL1_NOP2_SUN FAMILY PROTEIN _ ANTITERMINATION NUSB DOMAIN-CONTAINING PROTEIN"/>
    <property type="match status" value="1"/>
</dbReference>
<protein>
    <recommendedName>
        <fullName evidence="4">16S rRNA (cytosine(967)-C(5))-methyltransferase</fullName>
        <ecNumber evidence="4">2.1.1.176</ecNumber>
    </recommendedName>
    <alternativeName>
        <fullName evidence="11">16S rRNA m5C967 methyltransferase</fullName>
    </alternativeName>
    <alternativeName>
        <fullName evidence="12">rRNA (cytosine-C(5)-)-methyltransferase RsmB</fullName>
    </alternativeName>
</protein>
<feature type="binding site" evidence="14">
    <location>
        <begin position="254"/>
        <end position="260"/>
    </location>
    <ligand>
        <name>S-adenosyl-L-methionine</name>
        <dbReference type="ChEBI" id="CHEBI:59789"/>
    </ligand>
</feature>
<dbReference type="Gene3D" id="3.30.70.1170">
    <property type="entry name" value="Sun protein, domain 3"/>
    <property type="match status" value="1"/>
</dbReference>
<dbReference type="Gene3D" id="1.10.940.10">
    <property type="entry name" value="NusB-like"/>
    <property type="match status" value="1"/>
</dbReference>
<dbReference type="PRINTS" id="PR02008">
    <property type="entry name" value="RCMTFAMILY"/>
</dbReference>
<dbReference type="InterPro" id="IPR018314">
    <property type="entry name" value="RsmB/NOL1/NOP2-like_CS"/>
</dbReference>
<dbReference type="NCBIfam" id="TIGR00563">
    <property type="entry name" value="rsmB"/>
    <property type="match status" value="1"/>
</dbReference>
<dbReference type="InterPro" id="IPR023267">
    <property type="entry name" value="RCMT"/>
</dbReference>
<evidence type="ECO:0000256" key="8">
    <source>
        <dbReference type="ARBA" id="ARBA00022679"/>
    </source>
</evidence>
<comment type="catalytic activity">
    <reaction evidence="13">
        <text>cytidine(967) in 16S rRNA + S-adenosyl-L-methionine = 5-methylcytidine(967) in 16S rRNA + S-adenosyl-L-homocysteine + H(+)</text>
        <dbReference type="Rhea" id="RHEA:42748"/>
        <dbReference type="Rhea" id="RHEA-COMP:10219"/>
        <dbReference type="Rhea" id="RHEA-COMP:10220"/>
        <dbReference type="ChEBI" id="CHEBI:15378"/>
        <dbReference type="ChEBI" id="CHEBI:57856"/>
        <dbReference type="ChEBI" id="CHEBI:59789"/>
        <dbReference type="ChEBI" id="CHEBI:74483"/>
        <dbReference type="ChEBI" id="CHEBI:82748"/>
        <dbReference type="EC" id="2.1.1.176"/>
    </reaction>
</comment>
<dbReference type="FunFam" id="3.40.50.150:FF:000022">
    <property type="entry name" value="Ribosomal RNA small subunit methyltransferase B"/>
    <property type="match status" value="1"/>
</dbReference>
<dbReference type="Pfam" id="PF22458">
    <property type="entry name" value="RsmF-B_ferredox"/>
    <property type="match status" value="1"/>
</dbReference>
<sequence length="435" mass="48305">MSGVMNVRACAAQVIFQVLEQGRSLTDALSSAQDKLDNPKDKGLLAELSYGALRWLPQLDCLAQPCIAKPLKGRHRVLHQLILIGIYQLKHTRIPAHAAVSETVAASRQLNGKAFSGMINAVLRTIQRQADESSNWPAPTVEYAHPNWLIKALQYDYPEQWQAILTANNQRAPMWLRVNQRLQTTAGYQQQLEQAEIAAVTTDAGPDALLLAQPTDVTRLPGYDQGWFAVQDLAAQQAAHLLPKGKQLKVLDVCAAPGGKTCHWQEANDNQLAMTAIDIDAGRLQRVEQNLQRLQLDATVLTADASTTTWWDGEQFDAILLDAPCSATGVIRRHPDIKWLRSKADIDALAKLQGQILRNVWQLLKPQGTLLYATCSVLNVENRLQISDFLQSQADAKLIPIHPEESNDAPGWQILPGQQQMDGFYYARLQKLDKS</sequence>
<evidence type="ECO:0000256" key="3">
    <source>
        <dbReference type="ARBA" id="ARBA00007494"/>
    </source>
</evidence>
<feature type="binding site" evidence="14">
    <location>
        <position position="322"/>
    </location>
    <ligand>
        <name>S-adenosyl-L-methionine</name>
        <dbReference type="ChEBI" id="CHEBI:59789"/>
    </ligand>
</feature>
<dbReference type="Gene3D" id="3.40.50.150">
    <property type="entry name" value="Vaccinia Virus protein VP39"/>
    <property type="match status" value="1"/>
</dbReference>
<dbReference type="PROSITE" id="PS01153">
    <property type="entry name" value="NOL1_NOP2_SUN"/>
    <property type="match status" value="1"/>
</dbReference>
<dbReference type="GO" id="GO:0070475">
    <property type="term" value="P:rRNA base methylation"/>
    <property type="evidence" value="ECO:0007669"/>
    <property type="project" value="TreeGrafter"/>
</dbReference>
<keyword evidence="7 14" id="KW-0489">Methyltransferase</keyword>
<evidence type="ECO:0000256" key="4">
    <source>
        <dbReference type="ARBA" id="ARBA00012140"/>
    </source>
</evidence>
<dbReference type="InterPro" id="IPR029063">
    <property type="entry name" value="SAM-dependent_MTases_sf"/>
</dbReference>
<dbReference type="GO" id="GO:0006355">
    <property type="term" value="P:regulation of DNA-templated transcription"/>
    <property type="evidence" value="ECO:0007669"/>
    <property type="project" value="InterPro"/>
</dbReference>